<dbReference type="EMBL" id="KF900864">
    <property type="protein sequence ID" value="AIF09495.1"/>
    <property type="molecule type" value="Genomic_DNA"/>
</dbReference>
<dbReference type="InterPro" id="IPR036465">
    <property type="entry name" value="vWFA_dom_sf"/>
</dbReference>
<evidence type="ECO:0000313" key="2">
    <source>
        <dbReference type="EMBL" id="AIF09495.1"/>
    </source>
</evidence>
<dbReference type="AlphaFoldDB" id="A0A075H2T2"/>
<dbReference type="SMART" id="SM00327">
    <property type="entry name" value="VWA"/>
    <property type="match status" value="1"/>
</dbReference>
<dbReference type="Pfam" id="PF00092">
    <property type="entry name" value="VWA"/>
    <property type="match status" value="1"/>
</dbReference>
<feature type="domain" description="VWFA" evidence="1">
    <location>
        <begin position="349"/>
        <end position="519"/>
    </location>
</feature>
<accession>A0A075H2T2</accession>
<dbReference type="PROSITE" id="PS50234">
    <property type="entry name" value="VWFA"/>
    <property type="match status" value="1"/>
</dbReference>
<proteinExistence type="predicted"/>
<dbReference type="CDD" id="cd00198">
    <property type="entry name" value="vWFA"/>
    <property type="match status" value="1"/>
</dbReference>
<organism evidence="2">
    <name type="scientific">uncultured marine thaumarchaeote KM3_37_D10</name>
    <dbReference type="NCBI Taxonomy" id="1456137"/>
    <lineage>
        <taxon>Archaea</taxon>
        <taxon>Nitrososphaerota</taxon>
        <taxon>environmental samples</taxon>
    </lineage>
</organism>
<name>A0A075H2T2_9ARCH</name>
<dbReference type="Gene3D" id="3.40.50.410">
    <property type="entry name" value="von Willebrand factor, type A domain"/>
    <property type="match status" value="1"/>
</dbReference>
<protein>
    <submittedName>
        <fullName evidence="2">von Willebrand factor type A domain-containing protein</fullName>
    </submittedName>
</protein>
<dbReference type="SUPFAM" id="SSF53300">
    <property type="entry name" value="vWA-like"/>
    <property type="match status" value="1"/>
</dbReference>
<dbReference type="InterPro" id="IPR002035">
    <property type="entry name" value="VWF_A"/>
</dbReference>
<reference evidence="2" key="1">
    <citation type="journal article" date="2014" name="Genome Biol. Evol.">
        <title>Pangenome evidence for extensive interdomain horizontal transfer affecting lineage core and shell genes in uncultured planktonic thaumarchaeota and euryarchaeota.</title>
        <authorList>
            <person name="Deschamps P."/>
            <person name="Zivanovic Y."/>
            <person name="Moreira D."/>
            <person name="Rodriguez-Valera F."/>
            <person name="Lopez-Garcia P."/>
        </authorList>
    </citation>
    <scope>NUCLEOTIDE SEQUENCE</scope>
</reference>
<evidence type="ECO:0000259" key="1">
    <source>
        <dbReference type="PROSITE" id="PS50234"/>
    </source>
</evidence>
<sequence>MSSVSLRNDTLIEISTFLVRRWSENDQITVEFSTKKTNETRKKENRVILIPFLDYNGDEFGRYRQFRTAIWYEAMRINHCSKILSNDHAFGFILNTIERRRIELEGRKIWRGMDDELIFNYTWQWIYRPLLNNILGKSRIVEAFYQYFLFGDIKGEIQPSHFEKVKKAVEYAKTILDKALENNYDTDWIEKIIPKILTMLDIDPLITIPLSVPLKGPGMLVNPGDFQKAVQKITKNLESELGKIDPNNAIEGKDVSQEFSMIKEENKKNENKGLAPETIGIQIPDSTIVDETKIYDQDLISNLKNKFREWKTGWKEQHMVEGDEFDAESYLEGYDNPFFTDVKKSIKSRIVILLDHSSSITDQQSEYKKTTIALCEVLAFLKVKFSVYAFNTLNRQVVCWLIKSENMKWNNSAAKRLAQISANGGTPLAEVYDRMLSVLASKKPDIFLTLSDGEPSDPNALKMILKSYKSLGVKMTAIGVGRDTFSATTIANNLKYLGYDKVLAVSRLPDIPNRVLSILSEY</sequence>